<comment type="caution">
    <text evidence="2">The sequence shown here is derived from an EMBL/GenBank/DDBJ whole genome shotgun (WGS) entry which is preliminary data.</text>
</comment>
<dbReference type="OrthoDB" id="3400680at2"/>
<dbReference type="Proteomes" id="UP000286931">
    <property type="component" value="Unassembled WGS sequence"/>
</dbReference>
<name>A0A401YIF9_9ACTN</name>
<reference evidence="2 3" key="1">
    <citation type="submission" date="2018-12" db="EMBL/GenBank/DDBJ databases">
        <title>Draft genome sequence of Embleya hyalina NBRC 13850T.</title>
        <authorList>
            <person name="Komaki H."/>
            <person name="Hosoyama A."/>
            <person name="Kimura A."/>
            <person name="Ichikawa N."/>
            <person name="Tamura T."/>
        </authorList>
    </citation>
    <scope>NUCLEOTIDE SEQUENCE [LARGE SCALE GENOMIC DNA]</scope>
    <source>
        <strain evidence="2 3">NBRC 13850</strain>
    </source>
</reference>
<organism evidence="2 3">
    <name type="scientific">Embleya hyalina</name>
    <dbReference type="NCBI Taxonomy" id="516124"/>
    <lineage>
        <taxon>Bacteria</taxon>
        <taxon>Bacillati</taxon>
        <taxon>Actinomycetota</taxon>
        <taxon>Actinomycetes</taxon>
        <taxon>Kitasatosporales</taxon>
        <taxon>Streptomycetaceae</taxon>
        <taxon>Embleya</taxon>
    </lineage>
</organism>
<dbReference type="EMBL" id="BIFH01000015">
    <property type="protein sequence ID" value="GCD94348.1"/>
    <property type="molecule type" value="Genomic_DNA"/>
</dbReference>
<feature type="compositionally biased region" description="Basic and acidic residues" evidence="1">
    <location>
        <begin position="1"/>
        <end position="23"/>
    </location>
</feature>
<evidence type="ECO:0000313" key="2">
    <source>
        <dbReference type="EMBL" id="GCD94348.1"/>
    </source>
</evidence>
<proteinExistence type="predicted"/>
<dbReference type="RefSeq" id="WP_126636525.1">
    <property type="nucleotide sequence ID" value="NZ_BIFH01000015.1"/>
</dbReference>
<keyword evidence="3" id="KW-1185">Reference proteome</keyword>
<gene>
    <name evidence="2" type="ORF">EHYA_02009</name>
</gene>
<evidence type="ECO:0000256" key="1">
    <source>
        <dbReference type="SAM" id="MobiDB-lite"/>
    </source>
</evidence>
<sequence>MADERIPVDRIPEGDRPRMDLRSGAETPVDPEDLVLAEGKDLTEKNIEEARRKLAELGPAAVERVVP</sequence>
<feature type="region of interest" description="Disordered" evidence="1">
    <location>
        <begin position="1"/>
        <end position="31"/>
    </location>
</feature>
<protein>
    <submittedName>
        <fullName evidence="2">Uncharacterized protein</fullName>
    </submittedName>
</protein>
<dbReference type="AlphaFoldDB" id="A0A401YIF9"/>
<evidence type="ECO:0000313" key="3">
    <source>
        <dbReference type="Proteomes" id="UP000286931"/>
    </source>
</evidence>
<accession>A0A401YIF9</accession>